<keyword evidence="4" id="KW-1185">Reference proteome</keyword>
<proteinExistence type="predicted"/>
<dbReference type="OrthoDB" id="5417908at2759"/>
<evidence type="ECO:0000313" key="4">
    <source>
        <dbReference type="Proteomes" id="UP001140094"/>
    </source>
</evidence>
<evidence type="ECO:0000313" key="3">
    <source>
        <dbReference type="EMBL" id="KAJ2806144.1"/>
    </source>
</evidence>
<evidence type="ECO:0000256" key="1">
    <source>
        <dbReference type="ARBA" id="ARBA00022679"/>
    </source>
</evidence>
<dbReference type="GO" id="GO:0016740">
    <property type="term" value="F:transferase activity"/>
    <property type="evidence" value="ECO:0007669"/>
    <property type="project" value="UniProtKB-KW"/>
</dbReference>
<dbReference type="Proteomes" id="UP001140094">
    <property type="component" value="Unassembled WGS sequence"/>
</dbReference>
<feature type="domain" description="Fatty acid synthase subunit beta N-terminal" evidence="2">
    <location>
        <begin position="22"/>
        <end position="102"/>
    </location>
</feature>
<organism evidence="3 4">
    <name type="scientific">Coemansia guatemalensis</name>
    <dbReference type="NCBI Taxonomy" id="2761395"/>
    <lineage>
        <taxon>Eukaryota</taxon>
        <taxon>Fungi</taxon>
        <taxon>Fungi incertae sedis</taxon>
        <taxon>Zoopagomycota</taxon>
        <taxon>Kickxellomycotina</taxon>
        <taxon>Kickxellomycetes</taxon>
        <taxon>Kickxellales</taxon>
        <taxon>Kickxellaceae</taxon>
        <taxon>Coemansia</taxon>
    </lineage>
</organism>
<dbReference type="InterPro" id="IPR050830">
    <property type="entry name" value="Fungal_FAS"/>
</dbReference>
<dbReference type="InterPro" id="IPR001227">
    <property type="entry name" value="Ac_transferase_dom_sf"/>
</dbReference>
<dbReference type="PANTHER" id="PTHR10982">
    <property type="entry name" value="MALONYL COA-ACYL CARRIER PROTEIN TRANSACYLASE"/>
    <property type="match status" value="1"/>
</dbReference>
<comment type="caution">
    <text evidence="3">The sequence shown here is derived from an EMBL/GenBank/DDBJ whole genome shotgun (WGS) entry which is preliminary data.</text>
</comment>
<dbReference type="Gene3D" id="3.40.366.10">
    <property type="entry name" value="Malonyl-Coenzyme A Acyl Carrier Protein, domain 2"/>
    <property type="match status" value="1"/>
</dbReference>
<keyword evidence="1" id="KW-0808">Transferase</keyword>
<dbReference type="EMBL" id="JANBUO010000221">
    <property type="protein sequence ID" value="KAJ2806144.1"/>
    <property type="molecule type" value="Genomic_DNA"/>
</dbReference>
<dbReference type="AlphaFoldDB" id="A0A9W8LSX1"/>
<accession>A0A9W8LSX1</accession>
<protein>
    <recommendedName>
        <fullName evidence="2">Fatty acid synthase subunit beta N-terminal domain-containing protein</fullName>
    </recommendedName>
</protein>
<dbReference type="Pfam" id="PF17828">
    <property type="entry name" value="FAS_N"/>
    <property type="match status" value="1"/>
</dbReference>
<dbReference type="PANTHER" id="PTHR10982:SF21">
    <property type="entry name" value="FATTY ACID SYNTHASE SUBUNIT BETA"/>
    <property type="match status" value="1"/>
</dbReference>
<gene>
    <name evidence="3" type="ORF">H4R20_001802</name>
</gene>
<dbReference type="Gene3D" id="1.20.1050.120">
    <property type="match status" value="1"/>
</dbReference>
<reference evidence="3" key="1">
    <citation type="submission" date="2022-07" db="EMBL/GenBank/DDBJ databases">
        <title>Phylogenomic reconstructions and comparative analyses of Kickxellomycotina fungi.</title>
        <authorList>
            <person name="Reynolds N.K."/>
            <person name="Stajich J.E."/>
            <person name="Barry K."/>
            <person name="Grigoriev I.V."/>
            <person name="Crous P."/>
            <person name="Smith M.E."/>
        </authorList>
    </citation>
    <scope>NUCLEOTIDE SEQUENCE</scope>
    <source>
        <strain evidence="3">NRRL 1565</strain>
    </source>
</reference>
<name>A0A9W8LSX1_9FUNG</name>
<sequence>MDKHSIFIRSGGLAIKVAVVPEFATQLKELADAFGDSSAVTSHIELYARFLEHCAVHNEIATLIVLEAFCQSYGVPKSDIHVVVQQHALDENAVQLVLRAYYLLWNISDACRCYRNAEHTQLPALFASDSLHLTAMFGGQPGSSNYLTEARWLFNVYRPLLSDYVTHLAAFLESQSRDIRLAPAYKKGLDVLQWLTQAESAPDSEYLVSAPVSMPLIGLVQLMQITVLHKTLGVSPGDLARHFSGKYALFV</sequence>
<evidence type="ECO:0000259" key="2">
    <source>
        <dbReference type="Pfam" id="PF17828"/>
    </source>
</evidence>
<dbReference type="InterPro" id="IPR041099">
    <property type="entry name" value="FAS1_N"/>
</dbReference>